<proteinExistence type="predicted"/>
<dbReference type="RefSeq" id="WP_152370280.1">
    <property type="nucleotide sequence ID" value="NZ_BMSJ01000009.1"/>
</dbReference>
<organism evidence="1 4">
    <name type="scientific">Streptomyces cinereoruber</name>
    <dbReference type="NCBI Taxonomy" id="67260"/>
    <lineage>
        <taxon>Bacteria</taxon>
        <taxon>Bacillati</taxon>
        <taxon>Actinomycetota</taxon>
        <taxon>Actinomycetes</taxon>
        <taxon>Kitasatosporales</taxon>
        <taxon>Streptomycetaceae</taxon>
        <taxon>Streptomyces</taxon>
    </lineage>
</organism>
<evidence type="ECO:0000313" key="2">
    <source>
        <dbReference type="EMBL" id="QEV33296.1"/>
    </source>
</evidence>
<dbReference type="GeneID" id="95455059"/>
<dbReference type="Proteomes" id="UP000326029">
    <property type="component" value="Chromosome"/>
</dbReference>
<protein>
    <submittedName>
        <fullName evidence="1">Uncharacterized protein</fullName>
    </submittedName>
</protein>
<sequence>MNAFDSVLHVDLEGKRARYECVRPDCPQPRVGPVTVLRDGLDTVRAFIADIRSQHPAQYHGETTK</sequence>
<evidence type="ECO:0000313" key="1">
    <source>
        <dbReference type="EMBL" id="GGR37787.1"/>
    </source>
</evidence>
<gene>
    <name evidence="2" type="ORF">CP977_14890</name>
    <name evidence="1" type="ORF">GCM10010497_45800</name>
</gene>
<accession>A0AAV4KLK3</accession>
<reference evidence="1" key="3">
    <citation type="submission" date="2023-08" db="EMBL/GenBank/DDBJ databases">
        <authorList>
            <person name="Sun Q."/>
            <person name="Ohkuma M."/>
        </authorList>
    </citation>
    <scope>NUCLEOTIDE SEQUENCE</scope>
    <source>
        <strain evidence="1">JCM 4205</strain>
    </source>
</reference>
<name>A0AAV4KLK3_9ACTN</name>
<reference evidence="2 3" key="2">
    <citation type="submission" date="2017-09" db="EMBL/GenBank/DDBJ databases">
        <authorList>
            <person name="Lee N."/>
            <person name="Cho B.-K."/>
        </authorList>
    </citation>
    <scope>NUCLEOTIDE SEQUENCE [LARGE SCALE GENOMIC DNA]</scope>
    <source>
        <strain evidence="2 3">ATCC 19740</strain>
    </source>
</reference>
<dbReference type="AlphaFoldDB" id="A0AAV4KLK3"/>
<evidence type="ECO:0000313" key="3">
    <source>
        <dbReference type="Proteomes" id="UP000326029"/>
    </source>
</evidence>
<dbReference type="Proteomes" id="UP000642014">
    <property type="component" value="Unassembled WGS sequence"/>
</dbReference>
<reference evidence="1 4" key="1">
    <citation type="journal article" date="2014" name="Int. J. Syst. Evol. Microbiol.">
        <title>Complete genome sequence of Corynebacterium casei LMG S-19264T (=DSM 44701T), isolated from a smear-ripened cheese.</title>
        <authorList>
            <consortium name="US DOE Joint Genome Institute (JGI-PGF)"/>
            <person name="Walter F."/>
            <person name="Albersmeier A."/>
            <person name="Kalinowski J."/>
            <person name="Ruckert C."/>
        </authorList>
    </citation>
    <scope>NUCLEOTIDE SEQUENCE [LARGE SCALE GENOMIC DNA]</scope>
    <source>
        <strain evidence="1 4">JCM 4205</strain>
    </source>
</reference>
<keyword evidence="3" id="KW-1185">Reference proteome</keyword>
<dbReference type="EMBL" id="CP023693">
    <property type="protein sequence ID" value="QEV33296.1"/>
    <property type="molecule type" value="Genomic_DNA"/>
</dbReference>
<dbReference type="EMBL" id="BMSJ01000009">
    <property type="protein sequence ID" value="GGR37787.1"/>
    <property type="molecule type" value="Genomic_DNA"/>
</dbReference>
<evidence type="ECO:0000313" key="4">
    <source>
        <dbReference type="Proteomes" id="UP000642014"/>
    </source>
</evidence>